<accession>A0ABP7T0D7</accession>
<reference evidence="3" key="1">
    <citation type="journal article" date="2019" name="Int. J. Syst. Evol. Microbiol.">
        <title>The Global Catalogue of Microorganisms (GCM) 10K type strain sequencing project: providing services to taxonomists for standard genome sequencing and annotation.</title>
        <authorList>
            <consortium name="The Broad Institute Genomics Platform"/>
            <consortium name="The Broad Institute Genome Sequencing Center for Infectious Disease"/>
            <person name="Wu L."/>
            <person name="Ma J."/>
        </authorList>
    </citation>
    <scope>NUCLEOTIDE SEQUENCE [LARGE SCALE GENOMIC DNA]</scope>
    <source>
        <strain evidence="3">JCM 17342</strain>
    </source>
</reference>
<feature type="compositionally biased region" description="Low complexity" evidence="1">
    <location>
        <begin position="21"/>
        <end position="30"/>
    </location>
</feature>
<feature type="region of interest" description="Disordered" evidence="1">
    <location>
        <begin position="21"/>
        <end position="42"/>
    </location>
</feature>
<sequence>MQSGMPIWWCSDACKQASRRGSAASVSSASEGGQRAELGRDRRRRERLERLHAIFDRITPMTPLSYVDARLLMAELSGDKLWFLHPKTAYRAASRRWHPDVGGDAKVFRLLRAVTDTVERGAR</sequence>
<evidence type="ECO:0000313" key="3">
    <source>
        <dbReference type="Proteomes" id="UP001501747"/>
    </source>
</evidence>
<dbReference type="InterPro" id="IPR036869">
    <property type="entry name" value="J_dom_sf"/>
</dbReference>
<gene>
    <name evidence="2" type="ORF">GCM10022247_48520</name>
</gene>
<organism evidence="2 3">
    <name type="scientific">Allokutzneria multivorans</name>
    <dbReference type="NCBI Taxonomy" id="1142134"/>
    <lineage>
        <taxon>Bacteria</taxon>
        <taxon>Bacillati</taxon>
        <taxon>Actinomycetota</taxon>
        <taxon>Actinomycetes</taxon>
        <taxon>Pseudonocardiales</taxon>
        <taxon>Pseudonocardiaceae</taxon>
        <taxon>Allokutzneria</taxon>
    </lineage>
</organism>
<evidence type="ECO:0000256" key="1">
    <source>
        <dbReference type="SAM" id="MobiDB-lite"/>
    </source>
</evidence>
<keyword evidence="3" id="KW-1185">Reference proteome</keyword>
<dbReference type="EMBL" id="BAABAL010000018">
    <property type="protein sequence ID" value="GAA4019167.1"/>
    <property type="molecule type" value="Genomic_DNA"/>
</dbReference>
<protein>
    <recommendedName>
        <fullName evidence="4">J domain-containing protein</fullName>
    </recommendedName>
</protein>
<dbReference type="Proteomes" id="UP001501747">
    <property type="component" value="Unassembled WGS sequence"/>
</dbReference>
<name>A0ABP7T0D7_9PSEU</name>
<comment type="caution">
    <text evidence="2">The sequence shown here is derived from an EMBL/GenBank/DDBJ whole genome shotgun (WGS) entry which is preliminary data.</text>
</comment>
<evidence type="ECO:0008006" key="4">
    <source>
        <dbReference type="Google" id="ProtNLM"/>
    </source>
</evidence>
<evidence type="ECO:0000313" key="2">
    <source>
        <dbReference type="EMBL" id="GAA4019167.1"/>
    </source>
</evidence>
<proteinExistence type="predicted"/>
<dbReference type="SUPFAM" id="SSF46565">
    <property type="entry name" value="Chaperone J-domain"/>
    <property type="match status" value="1"/>
</dbReference>